<dbReference type="GO" id="GO:0008270">
    <property type="term" value="F:zinc ion binding"/>
    <property type="evidence" value="ECO:0007669"/>
    <property type="project" value="UniProtKB-KW"/>
</dbReference>
<feature type="domain" description="RING-type" evidence="6">
    <location>
        <begin position="21"/>
        <end position="63"/>
    </location>
</feature>
<dbReference type="AlphaFoldDB" id="A0AAN9BE77"/>
<evidence type="ECO:0000256" key="1">
    <source>
        <dbReference type="ARBA" id="ARBA00022723"/>
    </source>
</evidence>
<dbReference type="InterPro" id="IPR001841">
    <property type="entry name" value="Znf_RING"/>
</dbReference>
<gene>
    <name evidence="7" type="ORF">V1264_019118</name>
</gene>
<dbReference type="PROSITE" id="PS50089">
    <property type="entry name" value="ZF_RING_2"/>
    <property type="match status" value="1"/>
</dbReference>
<dbReference type="Proteomes" id="UP001374579">
    <property type="component" value="Unassembled WGS sequence"/>
</dbReference>
<protein>
    <recommendedName>
        <fullName evidence="6">RING-type domain-containing protein</fullName>
    </recommendedName>
</protein>
<organism evidence="7 8">
    <name type="scientific">Littorina saxatilis</name>
    <dbReference type="NCBI Taxonomy" id="31220"/>
    <lineage>
        <taxon>Eukaryota</taxon>
        <taxon>Metazoa</taxon>
        <taxon>Spiralia</taxon>
        <taxon>Lophotrochozoa</taxon>
        <taxon>Mollusca</taxon>
        <taxon>Gastropoda</taxon>
        <taxon>Caenogastropoda</taxon>
        <taxon>Littorinimorpha</taxon>
        <taxon>Littorinoidea</taxon>
        <taxon>Littorinidae</taxon>
        <taxon>Littorina</taxon>
    </lineage>
</organism>
<evidence type="ECO:0000256" key="3">
    <source>
        <dbReference type="ARBA" id="ARBA00022833"/>
    </source>
</evidence>
<dbReference type="InterPro" id="IPR013083">
    <property type="entry name" value="Znf_RING/FYVE/PHD"/>
</dbReference>
<evidence type="ECO:0000259" key="6">
    <source>
        <dbReference type="PROSITE" id="PS50089"/>
    </source>
</evidence>
<dbReference type="SMART" id="SM00184">
    <property type="entry name" value="RING"/>
    <property type="match status" value="1"/>
</dbReference>
<dbReference type="InterPro" id="IPR017907">
    <property type="entry name" value="Znf_RING_CS"/>
</dbReference>
<reference evidence="7 8" key="1">
    <citation type="submission" date="2024-02" db="EMBL/GenBank/DDBJ databases">
        <title>Chromosome-scale genome assembly of the rough periwinkle Littorina saxatilis.</title>
        <authorList>
            <person name="De Jode A."/>
            <person name="Faria R."/>
            <person name="Formenti G."/>
            <person name="Sims Y."/>
            <person name="Smith T.P."/>
            <person name="Tracey A."/>
            <person name="Wood J.M.D."/>
            <person name="Zagrodzka Z.B."/>
            <person name="Johannesson K."/>
            <person name="Butlin R.K."/>
            <person name="Leder E.H."/>
        </authorList>
    </citation>
    <scope>NUCLEOTIDE SEQUENCE [LARGE SCALE GENOMIC DNA]</scope>
    <source>
        <strain evidence="7">Snail1</strain>
        <tissue evidence="7">Muscle</tissue>
    </source>
</reference>
<evidence type="ECO:0000313" key="8">
    <source>
        <dbReference type="Proteomes" id="UP001374579"/>
    </source>
</evidence>
<accession>A0AAN9BE77</accession>
<comment type="caution">
    <text evidence="7">The sequence shown here is derived from an EMBL/GenBank/DDBJ whole genome shotgun (WGS) entry which is preliminary data.</text>
</comment>
<dbReference type="EMBL" id="JBAMIC010000008">
    <property type="protein sequence ID" value="KAK7104393.1"/>
    <property type="molecule type" value="Genomic_DNA"/>
</dbReference>
<dbReference type="SUPFAM" id="SSF57850">
    <property type="entry name" value="RING/U-box"/>
    <property type="match status" value="1"/>
</dbReference>
<sequence length="163" mass="18914">MSQNPAPLRETQESYEQRFNCLVCLCPRLEMVTGMCQHRVCVDCLYEEEGQLKNSFVKCPVCQHRGTFPAARPEIPEDNIKLMQCLGVRVCPNHSRGCNLEMWEWEIEDHLRLCTIRQRSPLQSVTPTKSKSSDRKQPHKATGRPSTRSSVRRYSFRSHPHSK</sequence>
<dbReference type="Gene3D" id="3.30.40.10">
    <property type="entry name" value="Zinc/RING finger domain, C3HC4 (zinc finger)"/>
    <property type="match status" value="1"/>
</dbReference>
<feature type="region of interest" description="Disordered" evidence="5">
    <location>
        <begin position="122"/>
        <end position="163"/>
    </location>
</feature>
<evidence type="ECO:0000256" key="2">
    <source>
        <dbReference type="ARBA" id="ARBA00022771"/>
    </source>
</evidence>
<evidence type="ECO:0000256" key="4">
    <source>
        <dbReference type="PROSITE-ProRule" id="PRU00175"/>
    </source>
</evidence>
<keyword evidence="8" id="KW-1185">Reference proteome</keyword>
<keyword evidence="1" id="KW-0479">Metal-binding</keyword>
<keyword evidence="2 4" id="KW-0863">Zinc-finger</keyword>
<keyword evidence="3" id="KW-0862">Zinc</keyword>
<evidence type="ECO:0000313" key="7">
    <source>
        <dbReference type="EMBL" id="KAK7104393.1"/>
    </source>
</evidence>
<proteinExistence type="predicted"/>
<name>A0AAN9BE77_9CAEN</name>
<dbReference type="PROSITE" id="PS00518">
    <property type="entry name" value="ZF_RING_1"/>
    <property type="match status" value="1"/>
</dbReference>
<evidence type="ECO:0000256" key="5">
    <source>
        <dbReference type="SAM" id="MobiDB-lite"/>
    </source>
</evidence>
<feature type="compositionally biased region" description="Basic residues" evidence="5">
    <location>
        <begin position="150"/>
        <end position="163"/>
    </location>
</feature>